<evidence type="ECO:0000313" key="2">
    <source>
        <dbReference type="EMBL" id="GGR30283.1"/>
    </source>
</evidence>
<evidence type="ECO:0000313" key="3">
    <source>
        <dbReference type="Proteomes" id="UP000603865"/>
    </source>
</evidence>
<protein>
    <recommendedName>
        <fullName evidence="1">IrrE N-terminal-like domain-containing protein</fullName>
    </recommendedName>
</protein>
<feature type="domain" description="IrrE N-terminal-like" evidence="1">
    <location>
        <begin position="72"/>
        <end position="179"/>
    </location>
</feature>
<dbReference type="EMBL" id="BMQL01000049">
    <property type="protein sequence ID" value="GGR30283.1"/>
    <property type="molecule type" value="Genomic_DNA"/>
</dbReference>
<organism evidence="2 3">
    <name type="scientific">Deinococcus ruber</name>
    <dbReference type="NCBI Taxonomy" id="1848197"/>
    <lineage>
        <taxon>Bacteria</taxon>
        <taxon>Thermotogati</taxon>
        <taxon>Deinococcota</taxon>
        <taxon>Deinococci</taxon>
        <taxon>Deinococcales</taxon>
        <taxon>Deinococcaceae</taxon>
        <taxon>Deinococcus</taxon>
    </lineage>
</organism>
<dbReference type="Proteomes" id="UP000603865">
    <property type="component" value="Unassembled WGS sequence"/>
</dbReference>
<dbReference type="InterPro" id="IPR010359">
    <property type="entry name" value="IrrE_HExxH"/>
</dbReference>
<name>A0A918CNB2_9DEIO</name>
<reference evidence="2" key="1">
    <citation type="journal article" date="2014" name="Int. J. Syst. Evol. Microbiol.">
        <title>Complete genome sequence of Corynebacterium casei LMG S-19264T (=DSM 44701T), isolated from a smear-ripened cheese.</title>
        <authorList>
            <consortium name="US DOE Joint Genome Institute (JGI-PGF)"/>
            <person name="Walter F."/>
            <person name="Albersmeier A."/>
            <person name="Kalinowski J."/>
            <person name="Ruckert C."/>
        </authorList>
    </citation>
    <scope>NUCLEOTIDE SEQUENCE</scope>
    <source>
        <strain evidence="2">JCM 31311</strain>
    </source>
</reference>
<dbReference type="AlphaFoldDB" id="A0A918CNB2"/>
<reference evidence="2" key="2">
    <citation type="submission" date="2020-09" db="EMBL/GenBank/DDBJ databases">
        <authorList>
            <person name="Sun Q."/>
            <person name="Ohkuma M."/>
        </authorList>
    </citation>
    <scope>NUCLEOTIDE SEQUENCE</scope>
    <source>
        <strain evidence="2">JCM 31311</strain>
    </source>
</reference>
<comment type="caution">
    <text evidence="2">The sequence shown here is derived from an EMBL/GenBank/DDBJ whole genome shotgun (WGS) entry which is preliminary data.</text>
</comment>
<keyword evidence="3" id="KW-1185">Reference proteome</keyword>
<gene>
    <name evidence="2" type="ORF">GCM10008957_46350</name>
</gene>
<sequence length="298" mass="34569">MRNPVQVIREARRLLDEMGIAGPPTPIDDCVAYADLTIEQQIPLGSLPPEKYRALLDYKVFALTMERVFGLYDPTTSTIYLKADMTPGRRSFVTLHEVGHGWLPWQRLLAAHPDGIENLTPTERQRRKDENEWQANVFATETLFQLDRFELEAREMPFELQSAVQLATRYGASIHASLRRYVERHEQRAVLLVLEVLPTIRAGKIQYRVLASHRSPSFHQRYRRWRAPTWISETVVRPLLTRKFVTDLPQELYIEGDMEIIPVALQGLHNAHNLLLFGRPKDGQRVPHRAPSRILRTR</sequence>
<accession>A0A918CNB2</accession>
<proteinExistence type="predicted"/>
<dbReference type="Pfam" id="PF06114">
    <property type="entry name" value="Peptidase_M78"/>
    <property type="match status" value="1"/>
</dbReference>
<evidence type="ECO:0000259" key="1">
    <source>
        <dbReference type="Pfam" id="PF06114"/>
    </source>
</evidence>
<dbReference type="Gene3D" id="1.10.10.2910">
    <property type="match status" value="1"/>
</dbReference>
<dbReference type="RefSeq" id="WP_189092894.1">
    <property type="nucleotide sequence ID" value="NZ_BMQL01000049.1"/>
</dbReference>